<sequence>MSMSIQRHSESYAPFVHDAAVYNARDRVASVDEAEVAELLRGPSIMAGLNDTRRVAVDTSGMGSEHAYHQQPSFSPYDSGGGSREWDPNTGYQPSDYDEHASEQAYEGEEADDASGYNWGPAPHHDPGAEAMGGEAPLQPLDQMLDQHESERYLHPREEPPAHFSSAHHGAVAADGLAAKLAFPVQPAQPQQPAEPVWLGHTFAPSHRVALPWRDQIIQGTVTHLDGTNVGVRWDDGQHSVEEPSAIRPLY</sequence>
<accession>A0A249XSI4</accession>
<protein>
    <submittedName>
        <fullName evidence="2">Uncharacterized protein</fullName>
    </submittedName>
</protein>
<evidence type="ECO:0000313" key="2">
    <source>
        <dbReference type="EMBL" id="ASZ74699.1"/>
    </source>
</evidence>
<organism evidence="2 3">
    <name type="scientific">Mycobacterium phage Phabba</name>
    <dbReference type="NCBI Taxonomy" id="2027899"/>
    <lineage>
        <taxon>Viruses</taxon>
        <taxon>Duplodnaviria</taxon>
        <taxon>Heunggongvirae</taxon>
        <taxon>Uroviricota</taxon>
        <taxon>Caudoviricetes</taxon>
        <taxon>Ceeclamvirinae</taxon>
        <taxon>Myrnavirus</taxon>
        <taxon>Myrnavirus phabba</taxon>
        <taxon>Myranavirus phabba</taxon>
    </lineage>
</organism>
<dbReference type="Pfam" id="PF23909">
    <property type="entry name" value="DUF7251"/>
    <property type="match status" value="1"/>
</dbReference>
<name>A0A249XSI4_9CAUD</name>
<feature type="region of interest" description="Disordered" evidence="1">
    <location>
        <begin position="60"/>
        <end position="136"/>
    </location>
</feature>
<evidence type="ECO:0000313" key="3">
    <source>
        <dbReference type="Proteomes" id="UP000226037"/>
    </source>
</evidence>
<evidence type="ECO:0000256" key="1">
    <source>
        <dbReference type="SAM" id="MobiDB-lite"/>
    </source>
</evidence>
<reference evidence="3" key="1">
    <citation type="submission" date="2017-08" db="EMBL/GenBank/DDBJ databases">
        <authorList>
            <person name="de Groot N.N."/>
        </authorList>
    </citation>
    <scope>NUCLEOTIDE SEQUENCE [LARGE SCALE GENOMIC DNA]</scope>
</reference>
<gene>
    <name evidence="2" type="ORF">SEA_PHABBA_130</name>
</gene>
<dbReference type="EMBL" id="MF668280">
    <property type="protein sequence ID" value="ASZ74699.1"/>
    <property type="molecule type" value="Genomic_DNA"/>
</dbReference>
<dbReference type="InterPro" id="IPR055675">
    <property type="entry name" value="DUF7251"/>
</dbReference>
<keyword evidence="3" id="KW-1185">Reference proteome</keyword>
<dbReference type="Proteomes" id="UP000226037">
    <property type="component" value="Segment"/>
</dbReference>
<proteinExistence type="predicted"/>